<protein>
    <submittedName>
        <fullName evidence="6">Ankyrin</fullName>
    </submittedName>
</protein>
<proteinExistence type="predicted"/>
<name>A0AA39Z606_9PEZI</name>
<dbReference type="PROSITE" id="PS50297">
    <property type="entry name" value="ANK_REP_REGION"/>
    <property type="match status" value="6"/>
</dbReference>
<feature type="repeat" description="ANK" evidence="3">
    <location>
        <begin position="703"/>
        <end position="735"/>
    </location>
</feature>
<dbReference type="Gene3D" id="3.40.50.300">
    <property type="entry name" value="P-loop containing nucleotide triphosphate hydrolases"/>
    <property type="match status" value="1"/>
</dbReference>
<evidence type="ECO:0000313" key="7">
    <source>
        <dbReference type="Proteomes" id="UP001174997"/>
    </source>
</evidence>
<dbReference type="Proteomes" id="UP001174997">
    <property type="component" value="Unassembled WGS sequence"/>
</dbReference>
<feature type="repeat" description="ANK" evidence="3">
    <location>
        <begin position="1212"/>
        <end position="1244"/>
    </location>
</feature>
<feature type="repeat" description="ANK" evidence="3">
    <location>
        <begin position="1852"/>
        <end position="1884"/>
    </location>
</feature>
<feature type="domain" description="Nephrocystin 3-like N-terminal" evidence="5">
    <location>
        <begin position="48"/>
        <end position="206"/>
    </location>
</feature>
<feature type="repeat" description="ANK" evidence="3">
    <location>
        <begin position="807"/>
        <end position="839"/>
    </location>
</feature>
<keyword evidence="1" id="KW-0677">Repeat</keyword>
<evidence type="ECO:0000256" key="2">
    <source>
        <dbReference type="ARBA" id="ARBA00023043"/>
    </source>
</evidence>
<evidence type="ECO:0000313" key="6">
    <source>
        <dbReference type="EMBL" id="KAK0664036.1"/>
    </source>
</evidence>
<keyword evidence="7" id="KW-1185">Reference proteome</keyword>
<dbReference type="PANTHER" id="PTHR24123">
    <property type="entry name" value="ANKYRIN REPEAT-CONTAINING"/>
    <property type="match status" value="1"/>
</dbReference>
<feature type="region of interest" description="Disordered" evidence="4">
    <location>
        <begin position="866"/>
        <end position="893"/>
    </location>
</feature>
<feature type="repeat" description="ANK" evidence="3">
    <location>
        <begin position="556"/>
        <end position="588"/>
    </location>
</feature>
<dbReference type="PRINTS" id="PR01415">
    <property type="entry name" value="ANKYRIN"/>
</dbReference>
<sequence length="2084" mass="231702">MEDYDVIEHSETALSPEVVAQIRDWLQPTDYTAESGEYRRHLSSQAPGTGLWLCQTDEYRQWHSSPDHGSLWVKGVPGAGKSVMAASIIQHLETTENYPVLFFFFRNIVAANYSPRALLQDWLAQLLPFSPKLQLALQSQLKTELAIISNNDLFDLFLSGTSCVPRLYCVADALDEMNKDSRAFLAKFNRLATHRPASLKLLLTSRPKQYLRSGLRDSSIVHISLQRHLVAVDIVSYLNHQLNTLSRFDITAQAKEEVIDMVARKSNGLFLYAKLAMDQVKTILAAHNEMDIHALEAMLPVGLEQIYASLLAKHREETPVDQEFQVLILEAVTHATRPLRLTELASLLKFVSCSSESLTHFKQLIGSCCVPLIQVLEDETLQVLHHSFTEFLRGEGRSTSTGMQPFSDFPTIDSKTAHKRLALRCLDYLQSASLLSRAEKTGMFQEWKTSDYQEAHLLHPFLRYALSNWLCHASQYSVRDLDFFRTILTVLSPDNLAFRRWSHVPWYLGADRRRGRTMTPDGMPSALHVAAFAGMLEFCIWLLEDQGLSVSLADNNARVPLHWAAAKGHTKLVSLLIEHGANPNPEDMDGLKPIHLAARYNHAAVVAVLLEAGVEPDTPTTNEKDDYLDEYEPGRDLDQNLAGECGVYYACRYGHIETLKAMIPYCTPCMLEKMLCESCRFDRTEVVIELLAEVSISANASYYGATALYFACANLNVSLIQVLIDHGAAVTTLSAQPIPKEWFHGAAVVMVNGEMELSQSFLDDDDVKGAALHTLADVWNYDNDATCRVILQMLLQAGADLEQTDEEGHTPLLIAARKVSIPALAALMESGADVGKTSPRGETAFHCALGQDWDNLEAMRLILEHGKGQRESDDSDPTPSLVPFSPPCSQTDDNTTRGAKFLEYVLGSHIDPALEFRNARSMVEWAMFRNPTIFEGLFSLCKDESIRKRCWFALDRGYTSITVEEEFSKYLDIMIGEGMDPETTREGDCRTLYVRCFRHHTRLKALELAGAKTTAVDAAGNNALHLLCKHQYSVGRLEVERFMTCGVDPTTMNFDGDTLLHIVAAKYNGSQAELLRWLVSIGIPADAVNKSGQTALHVYQEQGRARYRDGNVFVHSHPYLFDVLRPVSLEIPDKNGLNVFQLACMLGSESDLPILLSAGASLHSRTEDGQTALHIACRAKKSEVVYRILGLAKTTSGQAADVVHMVNVQDRSGRAPLHYACASGDVEAVDLLLRSGAEVNPVDEDGDTPLHVCAQFRMKRALWSLPRDTRDAGSSSVEAADGYCSATKTIVKMLMRAGANPDACGGQRQMIPLQMALDNDCAEFIHVFSTDEKMLARSVSLGMILTRPRVLLNDTQDAQWGSMLESLLNNPTHHLELLGHEDAARLINYGFAMNRDDVRYYQVLWDIIQSARHLPLVEHLSTLVLHYSSHDAVTAHLAKVRSHTPSKPSEYSWAKRYLGSHGLTPLQIVCDSQRPSMVMLQYLVNILHVDVNTPCAVANESPDAKAEIIPGGTALHQLAVAHSFWKLDAMRFLLANGAAMDAADDTGQCALHIAARGVVGNWETSPGIRFSPAQRLDLEAVQLLIEHGADVNVADLEGLTATHKACMRNMWQDRETGSAIIRELVLNGANALAGVPHPLFQAIRCHNLPAFEILLQQGAHVNMLYEGQRPVPTSSPLWDNTTSGKIYLLNFIAMCSYDGSQHLPTTLSMVRSVVETGADLYLVLSDEETLCHFLFESAAEEIVDTLLQEPCISRVDFDRRDQSGRTVLMAACSRDLEWAWPYTSGSQPKPLWIPFKILDAQYGTKADATALDNTGKTALHHLLRNPTAPEDEVCLFIRRAEIASTTLLKDDDGFSPLHYALKLLRPKACELLCSMGADILEPDPDGFSALHQIAAQCLETSRFYLHPITQKSKHFEHPPTYFEGCLALWQRYLKAGGDINVVASDKDGNMPLQTFVLCPDPMWTTTHSHDLTACHLQQYKRLFPAESGVDVSVVSREGETILHLVARREGGFGRENWIRELHRREYGRSLKEEFVPHDKQLFGAFMDMGLDPLREDKKGRSALDVASACGKTYILELVTLGGGS</sequence>
<dbReference type="Gene3D" id="1.25.40.20">
    <property type="entry name" value="Ankyrin repeat-containing domain"/>
    <property type="match status" value="7"/>
</dbReference>
<accession>A0AA39Z606</accession>
<dbReference type="EMBL" id="JAULSY010000123">
    <property type="protein sequence ID" value="KAK0664036.1"/>
    <property type="molecule type" value="Genomic_DNA"/>
</dbReference>
<organism evidence="6 7">
    <name type="scientific">Cercophora samala</name>
    <dbReference type="NCBI Taxonomy" id="330535"/>
    <lineage>
        <taxon>Eukaryota</taxon>
        <taxon>Fungi</taxon>
        <taxon>Dikarya</taxon>
        <taxon>Ascomycota</taxon>
        <taxon>Pezizomycotina</taxon>
        <taxon>Sordariomycetes</taxon>
        <taxon>Sordariomycetidae</taxon>
        <taxon>Sordariales</taxon>
        <taxon>Lasiosphaeriaceae</taxon>
        <taxon>Cercophora</taxon>
    </lineage>
</organism>
<dbReference type="InterPro" id="IPR056884">
    <property type="entry name" value="NPHP3-like_N"/>
</dbReference>
<dbReference type="SMART" id="SM00248">
    <property type="entry name" value="ANK"/>
    <property type="match status" value="18"/>
</dbReference>
<dbReference type="InterPro" id="IPR002110">
    <property type="entry name" value="Ankyrin_rpt"/>
</dbReference>
<dbReference type="PROSITE" id="PS50088">
    <property type="entry name" value="ANK_REPEAT"/>
    <property type="match status" value="6"/>
</dbReference>
<dbReference type="PANTHER" id="PTHR24123:SF33">
    <property type="entry name" value="PROTEIN HOS4"/>
    <property type="match status" value="1"/>
</dbReference>
<evidence type="ECO:0000256" key="1">
    <source>
        <dbReference type="ARBA" id="ARBA00022737"/>
    </source>
</evidence>
<evidence type="ECO:0000256" key="4">
    <source>
        <dbReference type="SAM" id="MobiDB-lite"/>
    </source>
</evidence>
<reference evidence="6" key="1">
    <citation type="submission" date="2023-06" db="EMBL/GenBank/DDBJ databases">
        <title>Genome-scale phylogeny and comparative genomics of the fungal order Sordariales.</title>
        <authorList>
            <consortium name="Lawrence Berkeley National Laboratory"/>
            <person name="Hensen N."/>
            <person name="Bonometti L."/>
            <person name="Westerberg I."/>
            <person name="Brannstrom I.O."/>
            <person name="Guillou S."/>
            <person name="Cros-Aarteil S."/>
            <person name="Calhoun S."/>
            <person name="Haridas S."/>
            <person name="Kuo A."/>
            <person name="Mondo S."/>
            <person name="Pangilinan J."/>
            <person name="Riley R."/>
            <person name="Labutti K."/>
            <person name="Andreopoulos B."/>
            <person name="Lipzen A."/>
            <person name="Chen C."/>
            <person name="Yanf M."/>
            <person name="Daum C."/>
            <person name="Ng V."/>
            <person name="Clum A."/>
            <person name="Steindorff A."/>
            <person name="Ohm R."/>
            <person name="Martin F."/>
            <person name="Silar P."/>
            <person name="Natvig D."/>
            <person name="Lalanne C."/>
            <person name="Gautier V."/>
            <person name="Ament-Velasquez S.L."/>
            <person name="Kruys A."/>
            <person name="Hutchinson M.I."/>
            <person name="Powell A.J."/>
            <person name="Barry K."/>
            <person name="Miller A.N."/>
            <person name="Grigoriev I.V."/>
            <person name="Debuchy R."/>
            <person name="Gladieux P."/>
            <person name="Thoren M.H."/>
            <person name="Johannesson H."/>
        </authorList>
    </citation>
    <scope>NUCLEOTIDE SEQUENCE</scope>
    <source>
        <strain evidence="6">CBS 307.81</strain>
    </source>
</reference>
<evidence type="ECO:0000259" key="5">
    <source>
        <dbReference type="Pfam" id="PF24883"/>
    </source>
</evidence>
<dbReference type="Pfam" id="PF12796">
    <property type="entry name" value="Ank_2"/>
    <property type="match status" value="5"/>
</dbReference>
<keyword evidence="2 3" id="KW-0040">ANK repeat</keyword>
<dbReference type="InterPro" id="IPR036770">
    <property type="entry name" value="Ankyrin_rpt-contain_sf"/>
</dbReference>
<dbReference type="SUPFAM" id="SSF52540">
    <property type="entry name" value="P-loop containing nucleoside triphosphate hydrolases"/>
    <property type="match status" value="1"/>
</dbReference>
<gene>
    <name evidence="6" type="ORF">QBC41DRAFT_367947</name>
</gene>
<dbReference type="Pfam" id="PF24883">
    <property type="entry name" value="NPHP3_N"/>
    <property type="match status" value="1"/>
</dbReference>
<evidence type="ECO:0000256" key="3">
    <source>
        <dbReference type="PROSITE-ProRule" id="PRU00023"/>
    </source>
</evidence>
<comment type="caution">
    <text evidence="6">The sequence shown here is derived from an EMBL/GenBank/DDBJ whole genome shotgun (WGS) entry which is preliminary data.</text>
</comment>
<feature type="repeat" description="ANK" evidence="3">
    <location>
        <begin position="589"/>
        <end position="621"/>
    </location>
</feature>
<dbReference type="InterPro" id="IPR051165">
    <property type="entry name" value="Multifunctional_ANK_Repeat"/>
</dbReference>
<dbReference type="SUPFAM" id="SSF48403">
    <property type="entry name" value="Ankyrin repeat"/>
    <property type="match status" value="5"/>
</dbReference>
<dbReference type="InterPro" id="IPR027417">
    <property type="entry name" value="P-loop_NTPase"/>
</dbReference>